<dbReference type="AlphaFoldDB" id="A0A1M5GML9"/>
<dbReference type="EMBL" id="FQTV01000021">
    <property type="protein sequence ID" value="SHG05030.1"/>
    <property type="molecule type" value="Genomic_DNA"/>
</dbReference>
<reference evidence="1 2" key="1">
    <citation type="submission" date="2016-11" db="EMBL/GenBank/DDBJ databases">
        <authorList>
            <person name="Jaros S."/>
            <person name="Januszkiewicz K."/>
            <person name="Wedrychowicz H."/>
        </authorList>
    </citation>
    <scope>NUCLEOTIDE SEQUENCE [LARGE SCALE GENOMIC DNA]</scope>
    <source>
        <strain evidence="1 2">DSM 26991</strain>
    </source>
</reference>
<dbReference type="RefSeq" id="WP_073403928.1">
    <property type="nucleotide sequence ID" value="NZ_FQTV01000021.1"/>
</dbReference>
<proteinExistence type="predicted"/>
<sequence length="88" mass="10058">MKITHTQSSDKGITLVDVVRKRVETKQKIAMQKEKIAATYADILSPISNIASGPSFLNRFKTGINLFNGIIVGFNLMKKFRKYFHKKR</sequence>
<dbReference type="STRING" id="1297750.SAMN05444405_12157"/>
<dbReference type="Proteomes" id="UP000184509">
    <property type="component" value="Unassembled WGS sequence"/>
</dbReference>
<evidence type="ECO:0000313" key="1">
    <source>
        <dbReference type="EMBL" id="SHG05030.1"/>
    </source>
</evidence>
<organism evidence="1 2">
    <name type="scientific">Bacteroides luti</name>
    <dbReference type="NCBI Taxonomy" id="1297750"/>
    <lineage>
        <taxon>Bacteria</taxon>
        <taxon>Pseudomonadati</taxon>
        <taxon>Bacteroidota</taxon>
        <taxon>Bacteroidia</taxon>
        <taxon>Bacteroidales</taxon>
        <taxon>Bacteroidaceae</taxon>
        <taxon>Bacteroides</taxon>
    </lineage>
</organism>
<keyword evidence="2" id="KW-1185">Reference proteome</keyword>
<name>A0A1M5GML9_9BACE</name>
<protein>
    <submittedName>
        <fullName evidence="1">Uncharacterized protein</fullName>
    </submittedName>
</protein>
<evidence type="ECO:0000313" key="2">
    <source>
        <dbReference type="Proteomes" id="UP000184509"/>
    </source>
</evidence>
<gene>
    <name evidence="1" type="ORF">SAMN05444405_12157</name>
</gene>
<accession>A0A1M5GML9</accession>